<evidence type="ECO:0000256" key="1">
    <source>
        <dbReference type="SAM" id="Phobius"/>
    </source>
</evidence>
<reference evidence="2" key="2">
    <citation type="journal article" date="2021" name="Sci. Rep.">
        <title>The distribution of antibiotic resistance genes in chicken gut microbiota commensals.</title>
        <authorList>
            <person name="Juricova H."/>
            <person name="Matiasovicova J."/>
            <person name="Kubasova T."/>
            <person name="Cejkova D."/>
            <person name="Rychlik I."/>
        </authorList>
    </citation>
    <scope>NUCLEOTIDE SEQUENCE</scope>
    <source>
        <strain evidence="2">An420c</strain>
    </source>
</reference>
<feature type="transmembrane region" description="Helical" evidence="1">
    <location>
        <begin position="176"/>
        <end position="196"/>
    </location>
</feature>
<comment type="caution">
    <text evidence="2">The sequence shown here is derived from an EMBL/GenBank/DDBJ whole genome shotgun (WGS) entry which is preliminary data.</text>
</comment>
<dbReference type="InterPro" id="IPR010390">
    <property type="entry name" value="ABC-2_transporter-like"/>
</dbReference>
<organism evidence="2 3">
    <name type="scientific">Mordavella massiliensis</name>
    <dbReference type="NCBI Taxonomy" id="1871024"/>
    <lineage>
        <taxon>Bacteria</taxon>
        <taxon>Bacillati</taxon>
        <taxon>Bacillota</taxon>
        <taxon>Clostridia</taxon>
        <taxon>Eubacteriales</taxon>
        <taxon>Clostridiaceae</taxon>
        <taxon>Mordavella</taxon>
    </lineage>
</organism>
<evidence type="ECO:0000313" key="2">
    <source>
        <dbReference type="EMBL" id="MBM6825813.1"/>
    </source>
</evidence>
<name>A0A938X2D6_9CLOT</name>
<feature type="transmembrane region" description="Helical" evidence="1">
    <location>
        <begin position="203"/>
        <end position="221"/>
    </location>
</feature>
<dbReference type="Pfam" id="PF06182">
    <property type="entry name" value="ABC2_membrane_6"/>
    <property type="match status" value="1"/>
</dbReference>
<evidence type="ECO:0000313" key="3">
    <source>
        <dbReference type="Proteomes" id="UP000713880"/>
    </source>
</evidence>
<keyword evidence="3" id="KW-1185">Reference proteome</keyword>
<feature type="transmembrane region" description="Helical" evidence="1">
    <location>
        <begin position="111"/>
        <end position="130"/>
    </location>
</feature>
<dbReference type="PANTHER" id="PTHR36832">
    <property type="entry name" value="SLR1174 PROTEIN-RELATED"/>
    <property type="match status" value="1"/>
</dbReference>
<dbReference type="Proteomes" id="UP000713880">
    <property type="component" value="Unassembled WGS sequence"/>
</dbReference>
<gene>
    <name evidence="2" type="ORF">H6A13_01665</name>
</gene>
<dbReference type="AlphaFoldDB" id="A0A938X2D6"/>
<proteinExistence type="predicted"/>
<reference evidence="2" key="1">
    <citation type="submission" date="2020-08" db="EMBL/GenBank/DDBJ databases">
        <authorList>
            <person name="Cejkova D."/>
            <person name="Kubasova T."/>
            <person name="Jahodarova E."/>
            <person name="Rychlik I."/>
        </authorList>
    </citation>
    <scope>NUCLEOTIDE SEQUENCE</scope>
    <source>
        <strain evidence="2">An420c</strain>
    </source>
</reference>
<accession>A0A938X2D6</accession>
<dbReference type="RefSeq" id="WP_204907874.1">
    <property type="nucleotide sequence ID" value="NZ_JACJLV010000003.1"/>
</dbReference>
<protein>
    <submittedName>
        <fullName evidence="2">ABC-2 family transporter protein</fullName>
    </submittedName>
</protein>
<feature type="transmembrane region" description="Helical" evidence="1">
    <location>
        <begin position="233"/>
        <end position="251"/>
    </location>
</feature>
<dbReference type="EMBL" id="JACJLV010000003">
    <property type="protein sequence ID" value="MBM6825813.1"/>
    <property type="molecule type" value="Genomic_DNA"/>
</dbReference>
<sequence>MEKLYCLIRVAFQTKFAYIKAFWFNIFGTAVSILIYYFLWKYVFMSREELHGFTAVQMTTYVVLSRTLSSQFSGGINKEFAEWVYKGNIVVELLRPVHLAFNLFGKRLGEFFFFLLFKGIPIGILGTLLLGGCGPAGVVEFLLFFVSVLVSIGILFWIEVAVGIVSFFTLNTYGLAFTKSALLSILSGGVVPLFLFPESVARVLDYLPFAGMVTVPVYTYLGKYSIQEAVSFIGLQVVWCVLLGVLVMAFYQKAIKKVVVQGG</sequence>
<dbReference type="PANTHER" id="PTHR36832:SF1">
    <property type="entry name" value="SLR1174 PROTEIN"/>
    <property type="match status" value="1"/>
</dbReference>
<keyword evidence="1" id="KW-0812">Transmembrane</keyword>
<keyword evidence="1" id="KW-1133">Transmembrane helix</keyword>
<feature type="transmembrane region" description="Helical" evidence="1">
    <location>
        <begin position="21"/>
        <end position="40"/>
    </location>
</feature>
<keyword evidence="1" id="KW-0472">Membrane</keyword>
<feature type="transmembrane region" description="Helical" evidence="1">
    <location>
        <begin position="142"/>
        <end position="170"/>
    </location>
</feature>